<dbReference type="AlphaFoldDB" id="A0A0F9PED6"/>
<proteinExistence type="inferred from homology"/>
<dbReference type="InterPro" id="IPR013815">
    <property type="entry name" value="ATP_grasp_subdomain_1"/>
</dbReference>
<gene>
    <name evidence="13" type="ORF">LCGC14_0853470</name>
</gene>
<dbReference type="SUPFAM" id="SSF56059">
    <property type="entry name" value="Glutathione synthetase ATP-binding domain-like"/>
    <property type="match status" value="1"/>
</dbReference>
<dbReference type="InterPro" id="IPR020562">
    <property type="entry name" value="PRibGlycinamide_synth_N"/>
</dbReference>
<organism evidence="13">
    <name type="scientific">marine sediment metagenome</name>
    <dbReference type="NCBI Taxonomy" id="412755"/>
    <lineage>
        <taxon>unclassified sequences</taxon>
        <taxon>metagenomes</taxon>
        <taxon>ecological metagenomes</taxon>
    </lineage>
</organism>
<evidence type="ECO:0000313" key="13">
    <source>
        <dbReference type="EMBL" id="KKN28514.1"/>
    </source>
</evidence>
<keyword evidence="7" id="KW-0067">ATP-binding</keyword>
<dbReference type="GO" id="GO:0005524">
    <property type="term" value="F:ATP binding"/>
    <property type="evidence" value="ECO:0007669"/>
    <property type="project" value="UniProtKB-KW"/>
</dbReference>
<dbReference type="SMART" id="SM01210">
    <property type="entry name" value="GARS_C"/>
    <property type="match status" value="1"/>
</dbReference>
<keyword evidence="6" id="KW-0658">Purine biosynthesis</keyword>
<dbReference type="Gene3D" id="3.30.1490.20">
    <property type="entry name" value="ATP-grasp fold, A domain"/>
    <property type="match status" value="1"/>
</dbReference>
<evidence type="ECO:0000256" key="5">
    <source>
        <dbReference type="ARBA" id="ARBA00022741"/>
    </source>
</evidence>
<dbReference type="Pfam" id="PF01071">
    <property type="entry name" value="GARS_A"/>
    <property type="match status" value="1"/>
</dbReference>
<dbReference type="Pfam" id="PF02844">
    <property type="entry name" value="GARS_N"/>
    <property type="match status" value="1"/>
</dbReference>
<reference evidence="13" key="1">
    <citation type="journal article" date="2015" name="Nature">
        <title>Complex archaea that bridge the gap between prokaryotes and eukaryotes.</title>
        <authorList>
            <person name="Spang A."/>
            <person name="Saw J.H."/>
            <person name="Jorgensen S.L."/>
            <person name="Zaremba-Niedzwiedzka K."/>
            <person name="Martijn J."/>
            <person name="Lind A.E."/>
            <person name="van Eijk R."/>
            <person name="Schleper C."/>
            <person name="Guy L."/>
            <person name="Ettema T.J."/>
        </authorList>
    </citation>
    <scope>NUCLEOTIDE SEQUENCE</scope>
</reference>
<comment type="caution">
    <text evidence="13">The sequence shown here is derived from an EMBL/GenBank/DDBJ whole genome shotgun (WGS) entry which is preliminary data.</text>
</comment>
<evidence type="ECO:0000256" key="10">
    <source>
        <dbReference type="ARBA" id="ARBA00042242"/>
    </source>
</evidence>
<dbReference type="FunFam" id="3.30.470.20:FF:000018">
    <property type="entry name" value="Trifunctional purine biosynthetic protein adenosine-3"/>
    <property type="match status" value="1"/>
</dbReference>
<name>A0A0F9PED6_9ZZZZ</name>
<keyword evidence="5" id="KW-0547">Nucleotide-binding</keyword>
<dbReference type="InterPro" id="IPR011054">
    <property type="entry name" value="Rudment_hybrid_motif"/>
</dbReference>
<evidence type="ECO:0000259" key="12">
    <source>
        <dbReference type="PROSITE" id="PS50975"/>
    </source>
</evidence>
<feature type="domain" description="ATP-grasp" evidence="12">
    <location>
        <begin position="107"/>
        <end position="313"/>
    </location>
</feature>
<dbReference type="UniPathway" id="UPA00074">
    <property type="reaction ID" value="UER00125"/>
</dbReference>
<evidence type="ECO:0000256" key="11">
    <source>
        <dbReference type="ARBA" id="ARBA00042864"/>
    </source>
</evidence>
<evidence type="ECO:0000256" key="9">
    <source>
        <dbReference type="ARBA" id="ARBA00038345"/>
    </source>
</evidence>
<comment type="similarity">
    <text evidence="9">Belongs to the GARS family.</text>
</comment>
<dbReference type="PANTHER" id="PTHR43472:SF1">
    <property type="entry name" value="PHOSPHORIBOSYLAMINE--GLYCINE LIGASE, CHLOROPLASTIC"/>
    <property type="match status" value="1"/>
</dbReference>
<dbReference type="SUPFAM" id="SSF51246">
    <property type="entry name" value="Rudiment single hybrid motif"/>
    <property type="match status" value="1"/>
</dbReference>
<dbReference type="Gene3D" id="3.90.600.10">
    <property type="entry name" value="Phosphoribosylglycinamide synthetase, C-terminal domain"/>
    <property type="match status" value="1"/>
</dbReference>
<evidence type="ECO:0000256" key="3">
    <source>
        <dbReference type="ARBA" id="ARBA00022598"/>
    </source>
</evidence>
<dbReference type="EC" id="6.3.4.13" evidence="2"/>
<dbReference type="GO" id="GO:0009113">
    <property type="term" value="P:purine nucleobase biosynthetic process"/>
    <property type="evidence" value="ECO:0007669"/>
    <property type="project" value="InterPro"/>
</dbReference>
<keyword evidence="4" id="KW-0479">Metal-binding</keyword>
<dbReference type="PROSITE" id="PS00184">
    <property type="entry name" value="GARS"/>
    <property type="match status" value="1"/>
</dbReference>
<dbReference type="FunFam" id="3.90.600.10:FF:000001">
    <property type="entry name" value="Trifunctional purine biosynthetic protein adenosine-3"/>
    <property type="match status" value="1"/>
</dbReference>
<dbReference type="Gene3D" id="3.40.50.20">
    <property type="match status" value="1"/>
</dbReference>
<dbReference type="InterPro" id="IPR000115">
    <property type="entry name" value="PRibGlycinamide_synth"/>
</dbReference>
<dbReference type="HAMAP" id="MF_00138">
    <property type="entry name" value="GARS"/>
    <property type="match status" value="1"/>
</dbReference>
<keyword evidence="3" id="KW-0436">Ligase</keyword>
<dbReference type="InterPro" id="IPR011761">
    <property type="entry name" value="ATP-grasp"/>
</dbReference>
<accession>A0A0F9PED6</accession>
<dbReference type="InterPro" id="IPR020561">
    <property type="entry name" value="PRibGlycinamid_synth_ATP-grasp"/>
</dbReference>
<dbReference type="SMART" id="SM01209">
    <property type="entry name" value="GARS_A"/>
    <property type="match status" value="1"/>
</dbReference>
<dbReference type="PANTHER" id="PTHR43472">
    <property type="entry name" value="PHOSPHORIBOSYLAMINE--GLYCINE LIGASE"/>
    <property type="match status" value="1"/>
</dbReference>
<evidence type="ECO:0000256" key="4">
    <source>
        <dbReference type="ARBA" id="ARBA00022723"/>
    </source>
</evidence>
<dbReference type="InterPro" id="IPR020559">
    <property type="entry name" value="PRibGlycinamide_synth_CS"/>
</dbReference>
<dbReference type="GO" id="GO:0046872">
    <property type="term" value="F:metal ion binding"/>
    <property type="evidence" value="ECO:0007669"/>
    <property type="project" value="UniProtKB-KW"/>
</dbReference>
<dbReference type="Pfam" id="PF02843">
    <property type="entry name" value="GARS_C"/>
    <property type="match status" value="1"/>
</dbReference>
<keyword evidence="8" id="KW-0464">Manganese</keyword>
<dbReference type="NCBIfam" id="TIGR00877">
    <property type="entry name" value="purD"/>
    <property type="match status" value="1"/>
</dbReference>
<dbReference type="GO" id="GO:0006189">
    <property type="term" value="P:'de novo' IMP biosynthetic process"/>
    <property type="evidence" value="ECO:0007669"/>
    <property type="project" value="UniProtKB-UniPathway"/>
</dbReference>
<dbReference type="GO" id="GO:0004637">
    <property type="term" value="F:phosphoribosylamine-glycine ligase activity"/>
    <property type="evidence" value="ECO:0007669"/>
    <property type="project" value="UniProtKB-EC"/>
</dbReference>
<dbReference type="SUPFAM" id="SSF52440">
    <property type="entry name" value="PreATP-grasp domain"/>
    <property type="match status" value="1"/>
</dbReference>
<dbReference type="InterPro" id="IPR020560">
    <property type="entry name" value="PRibGlycinamide_synth_C-dom"/>
</dbReference>
<evidence type="ECO:0000256" key="2">
    <source>
        <dbReference type="ARBA" id="ARBA00013255"/>
    </source>
</evidence>
<dbReference type="InterPro" id="IPR016185">
    <property type="entry name" value="PreATP-grasp_dom_sf"/>
</dbReference>
<dbReference type="EMBL" id="LAZR01002555">
    <property type="protein sequence ID" value="KKN28514.1"/>
    <property type="molecule type" value="Genomic_DNA"/>
</dbReference>
<dbReference type="PROSITE" id="PS50975">
    <property type="entry name" value="ATP_GRASP"/>
    <property type="match status" value="1"/>
</dbReference>
<evidence type="ECO:0000256" key="1">
    <source>
        <dbReference type="ARBA" id="ARBA00005174"/>
    </source>
</evidence>
<evidence type="ECO:0000256" key="7">
    <source>
        <dbReference type="ARBA" id="ARBA00022840"/>
    </source>
</evidence>
<protein>
    <recommendedName>
        <fullName evidence="2">phosphoribosylamine--glycine ligase</fullName>
        <ecNumber evidence="2">6.3.4.13</ecNumber>
    </recommendedName>
    <alternativeName>
        <fullName evidence="10">Glycinamide ribonucleotide synthetase</fullName>
    </alternativeName>
    <alternativeName>
        <fullName evidence="11">Phosphoribosylglycinamide synthetase</fullName>
    </alternativeName>
</protein>
<sequence length="428" mass="46761">MRVLIIGNGGREHAIGWKLRQSPQLKELFFTPHNAGLSKIAEPADVTVSDFDTVKDFCKKNAIDLVAIGPEAPLVAGLSDFLQENGITVFGPRKADARLEGSKTFAKRLMQQNNISTAEFESFDNLGDALAYIEKKPFPQVIKADGLAAGKGVIIVENVKAAKELLEEIFIKNKFGSAGNTVVVEEFMQGQEVSLLAFTDGVTVLPMVEAQDYKPIYDNDEGPNTGGMGCYSPVPSISKEMLHNIISTVVEPTVYALSSRGLIYQGVLYTGIMLTEQGPKVLEYNARFGDPETQVILPRMETDLLEVMLATANQELSKIDLDFNDKVCLSVVLASGGYPQTYQTGYEITGIEKAEKTGATVFHAGTMLKNDKVLTNGGRVLNVTAVAADFKEARETVYKACSQIDFNYKYNRSDIGLRALQHLSYSNS</sequence>
<comment type="pathway">
    <text evidence="1">Purine metabolism; IMP biosynthesis via de novo pathway; N(1)-(5-phospho-D-ribosyl)glycinamide from 5-phospho-alpha-D-ribose 1-diphosphate: step 2/2.</text>
</comment>
<dbReference type="InterPro" id="IPR037123">
    <property type="entry name" value="PRibGlycinamide_synth_C_sf"/>
</dbReference>
<evidence type="ECO:0000256" key="8">
    <source>
        <dbReference type="ARBA" id="ARBA00023211"/>
    </source>
</evidence>
<dbReference type="Gene3D" id="3.30.470.20">
    <property type="entry name" value="ATP-grasp fold, B domain"/>
    <property type="match status" value="1"/>
</dbReference>
<evidence type="ECO:0000256" key="6">
    <source>
        <dbReference type="ARBA" id="ARBA00022755"/>
    </source>
</evidence>